<organism evidence="2 3">
    <name type="scientific">Camelina sativa</name>
    <name type="common">False flax</name>
    <name type="synonym">Myagrum sativum</name>
    <dbReference type="NCBI Taxonomy" id="90675"/>
    <lineage>
        <taxon>Eukaryota</taxon>
        <taxon>Viridiplantae</taxon>
        <taxon>Streptophyta</taxon>
        <taxon>Embryophyta</taxon>
        <taxon>Tracheophyta</taxon>
        <taxon>Spermatophyta</taxon>
        <taxon>Magnoliopsida</taxon>
        <taxon>eudicotyledons</taxon>
        <taxon>Gunneridae</taxon>
        <taxon>Pentapetalae</taxon>
        <taxon>rosids</taxon>
        <taxon>malvids</taxon>
        <taxon>Brassicales</taxon>
        <taxon>Brassicaceae</taxon>
        <taxon>Camelineae</taxon>
        <taxon>Camelina</taxon>
    </lineage>
</organism>
<dbReference type="Gene3D" id="3.80.10.10">
    <property type="entry name" value="Ribonuclease Inhibitor"/>
    <property type="match status" value="1"/>
</dbReference>
<protein>
    <submittedName>
        <fullName evidence="3">F-box/LRR-repeat protein At4g00320</fullName>
    </submittedName>
</protein>
<proteinExistence type="predicted"/>
<feature type="domain" description="F-box" evidence="1">
    <location>
        <begin position="19"/>
        <end position="67"/>
    </location>
</feature>
<dbReference type="SUPFAM" id="SSF52047">
    <property type="entry name" value="RNI-like"/>
    <property type="match status" value="1"/>
</dbReference>
<reference evidence="2" key="1">
    <citation type="journal article" date="2014" name="Nat. Commun.">
        <title>The emerging biofuel crop Camelina sativa retains a highly undifferentiated hexaploid genome structure.</title>
        <authorList>
            <person name="Kagale S."/>
            <person name="Koh C."/>
            <person name="Nixon J."/>
            <person name="Bollina V."/>
            <person name="Clarke W.E."/>
            <person name="Tuteja R."/>
            <person name="Spillane C."/>
            <person name="Robinson S.J."/>
            <person name="Links M.G."/>
            <person name="Clarke C."/>
            <person name="Higgins E.E."/>
            <person name="Huebert T."/>
            <person name="Sharpe A.G."/>
            <person name="Parkin I.A."/>
        </authorList>
    </citation>
    <scope>NUCLEOTIDE SEQUENCE [LARGE SCALE GENOMIC DNA]</scope>
    <source>
        <strain evidence="2">cv. DH55</strain>
    </source>
</reference>
<dbReference type="PANTHER" id="PTHR31293">
    <property type="entry name" value="RNI-LIKE SUPERFAMILY PROTEIN"/>
    <property type="match status" value="1"/>
</dbReference>
<name>A0ABM0WS61_CAMSA</name>
<dbReference type="PANTHER" id="PTHR31293:SF12">
    <property type="entry name" value="RNI-LIKE SUPERFAMILY PROTEIN"/>
    <property type="match status" value="1"/>
</dbReference>
<dbReference type="RefSeq" id="XP_010475394.1">
    <property type="nucleotide sequence ID" value="XM_010477092.2"/>
</dbReference>
<gene>
    <name evidence="3" type="primary">LOC104754811</name>
</gene>
<keyword evidence="2" id="KW-1185">Reference proteome</keyword>
<dbReference type="Pfam" id="PF24758">
    <property type="entry name" value="LRR_At5g56370"/>
    <property type="match status" value="1"/>
</dbReference>
<dbReference type="InterPro" id="IPR053781">
    <property type="entry name" value="F-box_AtFBL13-like"/>
</dbReference>
<dbReference type="PROSITE" id="PS50181">
    <property type="entry name" value="FBOX"/>
    <property type="match status" value="1"/>
</dbReference>
<dbReference type="InterPro" id="IPR006566">
    <property type="entry name" value="FBD"/>
</dbReference>
<dbReference type="CDD" id="cd22160">
    <property type="entry name" value="F-box_AtFBL13-like"/>
    <property type="match status" value="1"/>
</dbReference>
<accession>A0ABM0WS61</accession>
<dbReference type="InterPro" id="IPR001810">
    <property type="entry name" value="F-box_dom"/>
</dbReference>
<dbReference type="Proteomes" id="UP000694864">
    <property type="component" value="Chromosome 2"/>
</dbReference>
<sequence length="508" mass="58491">MGSRKKGFGSRKKGFDDYGDIISGLPDDILCHILTFLPTKEAASTTALAKRWKPLLKYVPNLDFDDSIYFHPRRSKDSTSFMIFVNGVLALQENAALKRFHLKCEDDVDESQVLDWIPKVLKRGVLDIDLHLSSSRNCAYSLNTLPSEIFVSKTLVRLKIQFRSGVSIEVDGDISLPKLKTLHLDCFRIDTPMFNKLLSGCRALEELVLVNLMWDERVEPKPYFATVSIPALKRLVYSRFRETRFFDEGDDFNQFVSLLFDNPNLVYLKYSDTLADRYQVSFNSLVEAKLKLRRTSGNIAKDKINVTRLLTGICNVKILYLSYATIKVLGLCRVTMPVFENLIQLTIKTALDVGWEPLLPLLKNSPNLQTLVFEGLHHKYAFKCWDDDEDEDEEECDCKYQDELWVEKVVDTCLSSSPVKVIKIFNFGEICYREEDIEDQIEQVMQFLRTMPELEQVILYYDSPEDEDLMKLYKDLHELPTVASANCEVRLIFPNLSTTISIRKGNLL</sequence>
<dbReference type="InterPro" id="IPR032675">
    <property type="entry name" value="LRR_dom_sf"/>
</dbReference>
<evidence type="ECO:0000259" key="1">
    <source>
        <dbReference type="PROSITE" id="PS50181"/>
    </source>
</evidence>
<dbReference type="InterPro" id="IPR036047">
    <property type="entry name" value="F-box-like_dom_sf"/>
</dbReference>
<dbReference type="InterPro" id="IPR055294">
    <property type="entry name" value="FBL60-like"/>
</dbReference>
<dbReference type="InterPro" id="IPR055411">
    <property type="entry name" value="LRR_FXL15/At3g58940/PEG3-like"/>
</dbReference>
<dbReference type="GeneID" id="104754811"/>
<reference evidence="3" key="2">
    <citation type="submission" date="2025-08" db="UniProtKB">
        <authorList>
            <consortium name="RefSeq"/>
        </authorList>
    </citation>
    <scope>IDENTIFICATION</scope>
    <source>
        <tissue evidence="3">Leaf</tissue>
    </source>
</reference>
<dbReference type="SMART" id="SM00579">
    <property type="entry name" value="FBD"/>
    <property type="match status" value="1"/>
</dbReference>
<dbReference type="Pfam" id="PF00646">
    <property type="entry name" value="F-box"/>
    <property type="match status" value="1"/>
</dbReference>
<evidence type="ECO:0000313" key="3">
    <source>
        <dbReference type="RefSeq" id="XP_010475394.1"/>
    </source>
</evidence>
<dbReference type="SUPFAM" id="SSF81383">
    <property type="entry name" value="F-box domain"/>
    <property type="match status" value="1"/>
</dbReference>
<evidence type="ECO:0000313" key="2">
    <source>
        <dbReference type="Proteomes" id="UP000694864"/>
    </source>
</evidence>